<feature type="region of interest" description="Disordered" evidence="1">
    <location>
        <begin position="161"/>
        <end position="188"/>
    </location>
</feature>
<dbReference type="PANTHER" id="PTHR33408">
    <property type="entry name" value="TRANSPOSASE"/>
    <property type="match status" value="1"/>
</dbReference>
<protein>
    <submittedName>
        <fullName evidence="3">Transposase</fullName>
    </submittedName>
</protein>
<sequence length="188" mass="21013">MPRPRADEQPVLIEIEADVSGRVPPVKRPVDKTFRRYLQDQPMLLPPDLREWVAADHPARWVDDLVEHGLDPSAIYDHYTEARGGPPFDPRLMLKILIYGYSHGITSSRALERRCHDDVAFRFLTGDTCPDFVAIARFRTRHGAALKELFIHPVTGVVRPGRAGVAGPGGAGRDEGPRRRQPAPGDEL</sequence>
<evidence type="ECO:0000259" key="2">
    <source>
        <dbReference type="Pfam" id="PF05598"/>
    </source>
</evidence>
<dbReference type="Proteomes" id="UP000198589">
    <property type="component" value="Unassembled WGS sequence"/>
</dbReference>
<evidence type="ECO:0000256" key="1">
    <source>
        <dbReference type="SAM" id="MobiDB-lite"/>
    </source>
</evidence>
<dbReference type="PANTHER" id="PTHR33408:SF2">
    <property type="entry name" value="TRANSPOSASE DDE DOMAIN-CONTAINING PROTEIN"/>
    <property type="match status" value="1"/>
</dbReference>
<name>A0A1I2MZY0_9ACTN</name>
<reference evidence="4" key="1">
    <citation type="submission" date="2016-10" db="EMBL/GenBank/DDBJ databases">
        <authorList>
            <person name="Varghese N."/>
            <person name="Submissions S."/>
        </authorList>
    </citation>
    <scope>NUCLEOTIDE SEQUENCE [LARGE SCALE GENOMIC DNA]</scope>
    <source>
        <strain evidence="4">DSM 46838</strain>
    </source>
</reference>
<dbReference type="InterPro" id="IPR008490">
    <property type="entry name" value="Transposase_InsH_N"/>
</dbReference>
<evidence type="ECO:0000313" key="4">
    <source>
        <dbReference type="Proteomes" id="UP000198589"/>
    </source>
</evidence>
<dbReference type="AlphaFoldDB" id="A0A1I2MZY0"/>
<gene>
    <name evidence="3" type="ORF">SAMN05216574_1394</name>
</gene>
<organism evidence="3 4">
    <name type="scientific">Blastococcus tunisiensis</name>
    <dbReference type="NCBI Taxonomy" id="1798228"/>
    <lineage>
        <taxon>Bacteria</taxon>
        <taxon>Bacillati</taxon>
        <taxon>Actinomycetota</taxon>
        <taxon>Actinomycetes</taxon>
        <taxon>Geodermatophilales</taxon>
        <taxon>Geodermatophilaceae</taxon>
        <taxon>Blastococcus</taxon>
    </lineage>
</organism>
<dbReference type="Pfam" id="PF05598">
    <property type="entry name" value="DUF772"/>
    <property type="match status" value="1"/>
</dbReference>
<keyword evidence="4" id="KW-1185">Reference proteome</keyword>
<dbReference type="OrthoDB" id="4227096at2"/>
<dbReference type="EMBL" id="FOND01000039">
    <property type="protein sequence ID" value="SFF96430.1"/>
    <property type="molecule type" value="Genomic_DNA"/>
</dbReference>
<proteinExistence type="predicted"/>
<evidence type="ECO:0000313" key="3">
    <source>
        <dbReference type="EMBL" id="SFF96430.1"/>
    </source>
</evidence>
<dbReference type="STRING" id="1798228.SAMN05216574_1394"/>
<accession>A0A1I2MZY0</accession>
<feature type="domain" description="Transposase InsH N-terminal" evidence="2">
    <location>
        <begin position="48"/>
        <end position="141"/>
    </location>
</feature>